<dbReference type="InterPro" id="IPR000719">
    <property type="entry name" value="Prot_kinase_dom"/>
</dbReference>
<keyword evidence="2 12" id="KW-0723">Serine/threonine-protein kinase</keyword>
<dbReference type="SMART" id="SM00220">
    <property type="entry name" value="S_TKc"/>
    <property type="match status" value="1"/>
</dbReference>
<dbReference type="GO" id="GO:0004674">
    <property type="term" value="F:protein serine/threonine kinase activity"/>
    <property type="evidence" value="ECO:0007669"/>
    <property type="project" value="UniProtKB-KW"/>
</dbReference>
<evidence type="ECO:0000256" key="6">
    <source>
        <dbReference type="ARBA" id="ARBA00022840"/>
    </source>
</evidence>
<reference evidence="13" key="1">
    <citation type="submission" date="2018-04" db="EMBL/GenBank/DDBJ databases">
        <authorList>
            <person name="Cornet L."/>
        </authorList>
    </citation>
    <scope>NUCLEOTIDE SEQUENCE [LARGE SCALE GENOMIC DNA]</scope>
</reference>
<evidence type="ECO:0000313" key="13">
    <source>
        <dbReference type="Proteomes" id="UP000249354"/>
    </source>
</evidence>
<dbReference type="EC" id="2.7.11.1" evidence="1"/>
<comment type="catalytic activity">
    <reaction evidence="7">
        <text>L-threonyl-[protein] + ATP = O-phospho-L-threonyl-[protein] + ADP + H(+)</text>
        <dbReference type="Rhea" id="RHEA:46608"/>
        <dbReference type="Rhea" id="RHEA-COMP:11060"/>
        <dbReference type="Rhea" id="RHEA-COMP:11605"/>
        <dbReference type="ChEBI" id="CHEBI:15378"/>
        <dbReference type="ChEBI" id="CHEBI:30013"/>
        <dbReference type="ChEBI" id="CHEBI:30616"/>
        <dbReference type="ChEBI" id="CHEBI:61977"/>
        <dbReference type="ChEBI" id="CHEBI:456216"/>
        <dbReference type="EC" id="2.7.11.1"/>
    </reaction>
</comment>
<dbReference type="Gene3D" id="1.10.510.10">
    <property type="entry name" value="Transferase(Phosphotransferase) domain 1"/>
    <property type="match status" value="1"/>
</dbReference>
<dbReference type="InterPro" id="IPR017441">
    <property type="entry name" value="Protein_kinase_ATP_BS"/>
</dbReference>
<evidence type="ECO:0000256" key="7">
    <source>
        <dbReference type="ARBA" id="ARBA00047899"/>
    </source>
</evidence>
<dbReference type="Proteomes" id="UP000249354">
    <property type="component" value="Unassembled WGS sequence"/>
</dbReference>
<dbReference type="PANTHER" id="PTHR24363:SF0">
    <property type="entry name" value="SERINE_THREONINE KINASE LIKE DOMAIN CONTAINING 1"/>
    <property type="match status" value="1"/>
</dbReference>
<evidence type="ECO:0000256" key="3">
    <source>
        <dbReference type="ARBA" id="ARBA00022679"/>
    </source>
</evidence>
<feature type="binding site" evidence="9">
    <location>
        <position position="70"/>
    </location>
    <ligand>
        <name>ATP</name>
        <dbReference type="ChEBI" id="CHEBI:30616"/>
    </ligand>
</feature>
<dbReference type="SUPFAM" id="SSF56112">
    <property type="entry name" value="Protein kinase-like (PK-like)"/>
    <property type="match status" value="1"/>
</dbReference>
<evidence type="ECO:0000256" key="5">
    <source>
        <dbReference type="ARBA" id="ARBA00022777"/>
    </source>
</evidence>
<feature type="domain" description="Protein kinase" evidence="11">
    <location>
        <begin position="39"/>
        <end position="305"/>
    </location>
</feature>
<dbReference type="PROSITE" id="PS00107">
    <property type="entry name" value="PROTEIN_KINASE_ATP"/>
    <property type="match status" value="1"/>
</dbReference>
<gene>
    <name evidence="12" type="ORF">DCF25_06895</name>
</gene>
<evidence type="ECO:0000256" key="4">
    <source>
        <dbReference type="ARBA" id="ARBA00022741"/>
    </source>
</evidence>
<evidence type="ECO:0000256" key="8">
    <source>
        <dbReference type="ARBA" id="ARBA00048679"/>
    </source>
</evidence>
<dbReference type="PANTHER" id="PTHR24363">
    <property type="entry name" value="SERINE/THREONINE PROTEIN KINASE"/>
    <property type="match status" value="1"/>
</dbReference>
<reference evidence="12 13" key="2">
    <citation type="submission" date="2018-06" db="EMBL/GenBank/DDBJ databases">
        <title>Metagenomic assembly of (sub)arctic Cyanobacteria and their associated microbiome from non-axenic cultures.</title>
        <authorList>
            <person name="Baurain D."/>
        </authorList>
    </citation>
    <scope>NUCLEOTIDE SEQUENCE [LARGE SCALE GENOMIC DNA]</scope>
    <source>
        <strain evidence="12">ULC129bin1</strain>
    </source>
</reference>
<evidence type="ECO:0000256" key="1">
    <source>
        <dbReference type="ARBA" id="ARBA00012513"/>
    </source>
</evidence>
<keyword evidence="5 12" id="KW-0418">Kinase</keyword>
<organism evidence="12 13">
    <name type="scientific">Leptolyngbya foveolarum</name>
    <dbReference type="NCBI Taxonomy" id="47253"/>
    <lineage>
        <taxon>Bacteria</taxon>
        <taxon>Bacillati</taxon>
        <taxon>Cyanobacteriota</taxon>
        <taxon>Cyanophyceae</taxon>
        <taxon>Leptolyngbyales</taxon>
        <taxon>Leptolyngbyaceae</taxon>
        <taxon>Leptolyngbya group</taxon>
        <taxon>Leptolyngbya</taxon>
    </lineage>
</organism>
<comment type="caution">
    <text evidence="12">The sequence shown here is derived from an EMBL/GenBank/DDBJ whole genome shotgun (WGS) entry which is preliminary data.</text>
</comment>
<evidence type="ECO:0000256" key="2">
    <source>
        <dbReference type="ARBA" id="ARBA00022527"/>
    </source>
</evidence>
<name>A0A2W4UFV8_9CYAN</name>
<dbReference type="PROSITE" id="PS50011">
    <property type="entry name" value="PROTEIN_KINASE_DOM"/>
    <property type="match status" value="1"/>
</dbReference>
<sequence length="360" mass="41029">MKSSLLRSSSSSPAPTFAAEAASEQRSAAHQSRLFRNQYVIIHRLGQGGFGTTYFAKDVTAAHLLPCVIKQLKYKSKTTIELARNQRRFQREARMMARLGNHAQLPGLLSHFTDNGKFYLVQEHVPGLTISQEVRRQGVQTEAQVKQFIREMLPIIRHVHRQNLLHLDIKPANIIRRSDDNQLVLIDFGAVRRASNEAANLPAKKQRCAGTIGFSPIEQLEGMPTYASDIYSLGVTCLYLLTAISPIDMALSPKGQNLRWQESVELSPYFTRVLTKMLHLDVNRRFQNTYELEGAMNLETHYESLKNCLTTEAMTDKRFSSPDACRLTSSTERGSYAQRQAQSIKEWQRRRRQFKAFTPE</sequence>
<evidence type="ECO:0000256" key="10">
    <source>
        <dbReference type="SAM" id="MobiDB-lite"/>
    </source>
</evidence>
<dbReference type="GO" id="GO:0005524">
    <property type="term" value="F:ATP binding"/>
    <property type="evidence" value="ECO:0007669"/>
    <property type="project" value="UniProtKB-UniRule"/>
</dbReference>
<evidence type="ECO:0000256" key="9">
    <source>
        <dbReference type="PROSITE-ProRule" id="PRU10141"/>
    </source>
</evidence>
<dbReference type="EMBL" id="QBMC01000032">
    <property type="protein sequence ID" value="PZO20206.1"/>
    <property type="molecule type" value="Genomic_DNA"/>
</dbReference>
<evidence type="ECO:0000313" key="12">
    <source>
        <dbReference type="EMBL" id="PZO20206.1"/>
    </source>
</evidence>
<dbReference type="CDD" id="cd14014">
    <property type="entry name" value="STKc_PknB_like"/>
    <property type="match status" value="1"/>
</dbReference>
<accession>A0A2W4UFV8</accession>
<keyword evidence="3" id="KW-0808">Transferase</keyword>
<evidence type="ECO:0000259" key="11">
    <source>
        <dbReference type="PROSITE" id="PS50011"/>
    </source>
</evidence>
<dbReference type="AlphaFoldDB" id="A0A2W4UFV8"/>
<comment type="catalytic activity">
    <reaction evidence="8">
        <text>L-seryl-[protein] + ATP = O-phospho-L-seryl-[protein] + ADP + H(+)</text>
        <dbReference type="Rhea" id="RHEA:17989"/>
        <dbReference type="Rhea" id="RHEA-COMP:9863"/>
        <dbReference type="Rhea" id="RHEA-COMP:11604"/>
        <dbReference type="ChEBI" id="CHEBI:15378"/>
        <dbReference type="ChEBI" id="CHEBI:29999"/>
        <dbReference type="ChEBI" id="CHEBI:30616"/>
        <dbReference type="ChEBI" id="CHEBI:83421"/>
        <dbReference type="ChEBI" id="CHEBI:456216"/>
        <dbReference type="EC" id="2.7.11.1"/>
    </reaction>
</comment>
<proteinExistence type="predicted"/>
<keyword evidence="6 9" id="KW-0067">ATP-binding</keyword>
<feature type="region of interest" description="Disordered" evidence="10">
    <location>
        <begin position="1"/>
        <end position="23"/>
    </location>
</feature>
<dbReference type="InterPro" id="IPR011009">
    <property type="entry name" value="Kinase-like_dom_sf"/>
</dbReference>
<keyword evidence="4 9" id="KW-0547">Nucleotide-binding</keyword>
<dbReference type="Pfam" id="PF00069">
    <property type="entry name" value="Pkinase"/>
    <property type="match status" value="1"/>
</dbReference>
<protein>
    <recommendedName>
        <fullName evidence="1">non-specific serine/threonine protein kinase</fullName>
        <ecNumber evidence="1">2.7.11.1</ecNumber>
    </recommendedName>
</protein>